<organism evidence="11 12">
    <name type="scientific">Lentinula edodes</name>
    <name type="common">Shiitake mushroom</name>
    <name type="synonym">Lentinus edodes</name>
    <dbReference type="NCBI Taxonomy" id="5353"/>
    <lineage>
        <taxon>Eukaryota</taxon>
        <taxon>Fungi</taxon>
        <taxon>Dikarya</taxon>
        <taxon>Basidiomycota</taxon>
        <taxon>Agaricomycotina</taxon>
        <taxon>Agaricomycetes</taxon>
        <taxon>Agaricomycetidae</taxon>
        <taxon>Agaricales</taxon>
        <taxon>Marasmiineae</taxon>
        <taxon>Omphalotaceae</taxon>
        <taxon>Lentinula</taxon>
    </lineage>
</organism>
<dbReference type="Gene3D" id="1.20.58.340">
    <property type="entry name" value="Magnesium transport protein CorA, transmembrane region"/>
    <property type="match status" value="1"/>
</dbReference>
<keyword evidence="3 8" id="KW-0812">Transmembrane</keyword>
<sequence>MGKSSLREERRMKNNLVPSAVDLRSSFTPTSSTTTASQYPAPLRSALPVGPGEAPSLAAAVKDTFEHVVDEEEGGQSAYSRPPPDSKTPQPSASDHPNVRVSIDKPPETESYERLLKKECTNLLNEIDRLEMTRAMLNNRLGNVMELAFSSVNIEDSRRMKNLAEVSVRDSAVMKQISYLTMIFLPASFVAAIFGMNVIEINPDSYGTVPHYLAAAIPLTFLTLGLDRSYIFIQLLIRKIGRKHNVQNGVDDPPPSPGAESVSTGAASSDDGDSDEDEDEGAEENERVDENGAIVIDDDDDDDERGGTSNDIQEPSITIKDEPSSSNAAPALLNESNNAPKPNSETVNKAENHLPPPTSTATTKPKSKAKAKAQSPSPLPIAPLPLQTVRLAIKLGGPDNYTVDISGLAKESGQRPLTPVPKRQDESSDSEMEKAKVAEANQSGSEKPKKKKKKNVASEYYDVSDPFIDDSELAVDDRKFFAQTKQQGFYVSSGEVALMKDRSPKKPKSKKHNTEAGPSSQHPRISLEGTKESPIALMDDEDDSSHIYNHQSLENGHAKAGGDRKKKNLHAAGATHSRSPSAAQYGTGLNAPLTGNLAVMRKLNWIDPDPNHGHADGDNEGYGDGGEKVGMKRKRVSYTTVVENGKKRKIVDIASFDPALQANLQRLKEAIAAENWDQKGKFPPSIKPLLAQIAVHAITLDEYDDHFFNLMPSLFPYNKFTMSKLIKRTVFADHLKLLVERQDALLTELKRQADEGFAKAEDEWEKSVVAWDHRQKRLKADHHEDSGSTGAPTRHPTEDPENHGDGFDEDNNPLHPQLMSGTGDPGSAAQKPQTEKDVQPPAKKYRLTENMKAIVWELVLLSNECCRLENEKNTLEGSVMQVSEQGLRKMLYQKIVSSFPPGWMSSGQISRDVSAMKKRLEKELAEEQEMDGTPA</sequence>
<evidence type="ECO:0000256" key="3">
    <source>
        <dbReference type="ARBA" id="ARBA00022692"/>
    </source>
</evidence>
<evidence type="ECO:0000313" key="12">
    <source>
        <dbReference type="Proteomes" id="UP000188533"/>
    </source>
</evidence>
<dbReference type="Pfam" id="PF08729">
    <property type="entry name" value="HUN"/>
    <property type="match status" value="1"/>
</dbReference>
<dbReference type="Pfam" id="PF14075">
    <property type="entry name" value="UBN_AB"/>
    <property type="match status" value="1"/>
</dbReference>
<keyword evidence="12" id="KW-1185">Reference proteome</keyword>
<feature type="compositionally biased region" description="Low complexity" evidence="7">
    <location>
        <begin position="25"/>
        <end position="37"/>
    </location>
</feature>
<feature type="region of interest" description="Disordered" evidence="7">
    <location>
        <begin position="246"/>
        <end position="384"/>
    </location>
</feature>
<reference evidence="11 12" key="1">
    <citation type="submission" date="2016-08" db="EMBL/GenBank/DDBJ databases">
        <authorList>
            <consortium name="Lentinula edodes genome sequencing consortium"/>
            <person name="Sakamoto Y."/>
            <person name="Nakade K."/>
            <person name="Sato S."/>
            <person name="Yoshida Y."/>
            <person name="Miyazaki K."/>
            <person name="Natsume S."/>
            <person name="Konno N."/>
        </authorList>
    </citation>
    <scope>NUCLEOTIDE SEQUENCE [LARGE SCALE GENOMIC DNA]</scope>
    <source>
        <strain evidence="11 12">NBRC 111202</strain>
    </source>
</reference>
<name>A0A1Q3EET7_LENED</name>
<dbReference type="InterPro" id="IPR014840">
    <property type="entry name" value="HRD"/>
</dbReference>
<feature type="compositionally biased region" description="Basic and acidic residues" evidence="7">
    <location>
        <begin position="795"/>
        <end position="806"/>
    </location>
</feature>
<keyword evidence="4 8" id="KW-1133">Transmembrane helix</keyword>
<proteinExistence type="predicted"/>
<dbReference type="Proteomes" id="UP000188533">
    <property type="component" value="Unassembled WGS sequence"/>
</dbReference>
<feature type="compositionally biased region" description="Polar residues" evidence="7">
    <location>
        <begin position="324"/>
        <end position="349"/>
    </location>
</feature>
<feature type="region of interest" description="Disordered" evidence="7">
    <location>
        <begin position="777"/>
        <end position="844"/>
    </location>
</feature>
<dbReference type="InterPro" id="IPR002523">
    <property type="entry name" value="MgTranspt_CorA/ZnTranspt_ZntB"/>
</dbReference>
<dbReference type="EMBL" id="BDGU01000264">
    <property type="protein sequence ID" value="GAW05688.1"/>
    <property type="molecule type" value="Genomic_DNA"/>
</dbReference>
<evidence type="ECO:0000259" key="10">
    <source>
        <dbReference type="Pfam" id="PF14075"/>
    </source>
</evidence>
<feature type="region of interest" description="Disordered" evidence="7">
    <location>
        <begin position="609"/>
        <end position="628"/>
    </location>
</feature>
<evidence type="ECO:0000256" key="4">
    <source>
        <dbReference type="ARBA" id="ARBA00022989"/>
    </source>
</evidence>
<evidence type="ECO:0000256" key="6">
    <source>
        <dbReference type="SAM" id="Coils"/>
    </source>
</evidence>
<comment type="subcellular location">
    <subcellularLocation>
        <location evidence="1">Membrane</location>
        <topology evidence="1">Multi-pass membrane protein</topology>
    </subcellularLocation>
</comment>
<dbReference type="SUPFAM" id="SSF144083">
    <property type="entry name" value="Magnesium transport protein CorA, transmembrane region"/>
    <property type="match status" value="1"/>
</dbReference>
<feature type="compositionally biased region" description="Polar residues" evidence="7">
    <location>
        <begin position="307"/>
        <end position="316"/>
    </location>
</feature>
<keyword evidence="5 8" id="KW-0472">Membrane</keyword>
<dbReference type="GO" id="GO:0016020">
    <property type="term" value="C:membrane"/>
    <property type="evidence" value="ECO:0007669"/>
    <property type="project" value="UniProtKB-SubCell"/>
</dbReference>
<evidence type="ECO:0000256" key="7">
    <source>
        <dbReference type="SAM" id="MobiDB-lite"/>
    </source>
</evidence>
<dbReference type="Pfam" id="PF01544">
    <property type="entry name" value="CorA"/>
    <property type="match status" value="1"/>
</dbReference>
<evidence type="ECO:0000256" key="8">
    <source>
        <dbReference type="SAM" id="Phobius"/>
    </source>
</evidence>
<feature type="coiled-coil region" evidence="6">
    <location>
        <begin position="113"/>
        <end position="140"/>
    </location>
</feature>
<protein>
    <recommendedName>
        <fullName evidence="13">Ubinuclein middle domain-containing protein</fullName>
    </recommendedName>
</protein>
<evidence type="ECO:0000256" key="1">
    <source>
        <dbReference type="ARBA" id="ARBA00004141"/>
    </source>
</evidence>
<evidence type="ECO:0000313" key="11">
    <source>
        <dbReference type="EMBL" id="GAW05688.1"/>
    </source>
</evidence>
<feature type="region of interest" description="Disordered" evidence="7">
    <location>
        <begin position="491"/>
        <end position="529"/>
    </location>
</feature>
<feature type="region of interest" description="Disordered" evidence="7">
    <location>
        <begin position="1"/>
        <end position="108"/>
    </location>
</feature>
<feature type="compositionally biased region" description="Basic and acidic residues" evidence="7">
    <location>
        <begin position="1"/>
        <end position="12"/>
    </location>
</feature>
<comment type="caution">
    <text evidence="11">The sequence shown here is derived from an EMBL/GenBank/DDBJ whole genome shotgun (WGS) entry which is preliminary data.</text>
</comment>
<dbReference type="InterPro" id="IPR026947">
    <property type="entry name" value="UBN_middle_dom"/>
</dbReference>
<keyword evidence="2" id="KW-0597">Phosphoprotein</keyword>
<evidence type="ECO:0000256" key="2">
    <source>
        <dbReference type="ARBA" id="ARBA00022553"/>
    </source>
</evidence>
<feature type="compositionally biased region" description="Acidic residues" evidence="7">
    <location>
        <begin position="270"/>
        <end position="283"/>
    </location>
</feature>
<evidence type="ECO:0008006" key="13">
    <source>
        <dbReference type="Google" id="ProtNLM"/>
    </source>
</evidence>
<dbReference type="AlphaFoldDB" id="A0A1Q3EET7"/>
<accession>A0A1Q3EET7</accession>
<dbReference type="GO" id="GO:0046873">
    <property type="term" value="F:metal ion transmembrane transporter activity"/>
    <property type="evidence" value="ECO:0007669"/>
    <property type="project" value="InterPro"/>
</dbReference>
<reference evidence="11 12" key="2">
    <citation type="submission" date="2017-02" db="EMBL/GenBank/DDBJ databases">
        <title>A genome survey and senescence transcriptome analysis in Lentinula edodes.</title>
        <authorList>
            <person name="Sakamoto Y."/>
            <person name="Nakade K."/>
            <person name="Sato S."/>
            <person name="Yoshida Y."/>
            <person name="Miyazaki K."/>
            <person name="Natsume S."/>
            <person name="Konno N."/>
        </authorList>
    </citation>
    <scope>NUCLEOTIDE SEQUENCE [LARGE SCALE GENOMIC DNA]</scope>
    <source>
        <strain evidence="11 12">NBRC 111202</strain>
    </source>
</reference>
<feature type="region of interest" description="Disordered" evidence="7">
    <location>
        <begin position="400"/>
        <end position="461"/>
    </location>
</feature>
<dbReference type="STRING" id="5353.A0A1Q3EET7"/>
<feature type="domain" description="Ubinuclein middle" evidence="10">
    <location>
        <begin position="655"/>
        <end position="911"/>
    </location>
</feature>
<evidence type="ECO:0000259" key="9">
    <source>
        <dbReference type="Pfam" id="PF08729"/>
    </source>
</evidence>
<keyword evidence="6" id="KW-0175">Coiled coil</keyword>
<feature type="domain" description="Hpc2-related" evidence="9">
    <location>
        <begin position="449"/>
        <end position="496"/>
    </location>
</feature>
<feature type="compositionally biased region" description="Basic and acidic residues" evidence="7">
    <location>
        <begin position="422"/>
        <end position="437"/>
    </location>
</feature>
<gene>
    <name evidence="11" type="ORF">LENED_007561</name>
</gene>
<dbReference type="InterPro" id="IPR045863">
    <property type="entry name" value="CorA_TM1_TM2"/>
</dbReference>
<feature type="transmembrane region" description="Helical" evidence="8">
    <location>
        <begin position="177"/>
        <end position="199"/>
    </location>
</feature>
<evidence type="ECO:0000256" key="5">
    <source>
        <dbReference type="ARBA" id="ARBA00023136"/>
    </source>
</evidence>
<feature type="region of interest" description="Disordered" evidence="7">
    <location>
        <begin position="553"/>
        <end position="586"/>
    </location>
</feature>